<organism evidence="9 10">
    <name type="scientific">Alkalibacter rhizosphaerae</name>
    <dbReference type="NCBI Taxonomy" id="2815577"/>
    <lineage>
        <taxon>Bacteria</taxon>
        <taxon>Bacillati</taxon>
        <taxon>Bacillota</taxon>
        <taxon>Clostridia</taxon>
        <taxon>Eubacteriales</taxon>
        <taxon>Eubacteriaceae</taxon>
        <taxon>Alkalibacter</taxon>
    </lineage>
</organism>
<gene>
    <name evidence="9" type="ORF">J0B03_08600</name>
</gene>
<comment type="subcellular location">
    <subcellularLocation>
        <location evidence="1">Cell membrane</location>
        <topology evidence="1">Multi-pass membrane protein</topology>
    </subcellularLocation>
</comment>
<dbReference type="Pfam" id="PF07690">
    <property type="entry name" value="MFS_1"/>
    <property type="match status" value="1"/>
</dbReference>
<feature type="domain" description="Major facilitator superfamily (MFS) profile" evidence="8">
    <location>
        <begin position="188"/>
        <end position="380"/>
    </location>
</feature>
<evidence type="ECO:0000313" key="10">
    <source>
        <dbReference type="Proteomes" id="UP000663499"/>
    </source>
</evidence>
<keyword evidence="5 7" id="KW-1133">Transmembrane helix</keyword>
<feature type="transmembrane region" description="Helical" evidence="7">
    <location>
        <begin position="145"/>
        <end position="166"/>
    </location>
</feature>
<protein>
    <submittedName>
        <fullName evidence="9">MFS transporter</fullName>
    </submittedName>
</protein>
<evidence type="ECO:0000256" key="4">
    <source>
        <dbReference type="ARBA" id="ARBA00022692"/>
    </source>
</evidence>
<feature type="domain" description="Major facilitator superfamily (MFS) profile" evidence="8">
    <location>
        <begin position="1"/>
        <end position="167"/>
    </location>
</feature>
<evidence type="ECO:0000256" key="1">
    <source>
        <dbReference type="ARBA" id="ARBA00004651"/>
    </source>
</evidence>
<accession>A0A974XGZ4</accession>
<keyword evidence="3" id="KW-1003">Cell membrane</keyword>
<dbReference type="SUPFAM" id="SSF103473">
    <property type="entry name" value="MFS general substrate transporter"/>
    <property type="match status" value="1"/>
</dbReference>
<sequence>MLVQYAIMWYITLETRSGAMMTISILCGLVPIFFISPFAGVWADQFPRKQLIIWADLLIAGTTLILFFLFLSGRDSIWMLFVALAIRALGTGIQTPAVTAMIPQLVPEDQLTKVNGINGSLQSMVSLISPMVSGALLTFAAVETIFLIDVVTAISAVFILAFLLRVKPHEKALRKEKVDYFKDMKEGLSFIANHGYIRTIFIYCAIYYVLVSPLAFLTPLQVTRSFGGDVWRLSAIEVAFSTGMMLGGILIATWGGFKNKAHTMVTAILIIALNTVALGLVGNFWIYLAFLAFVGIVMPVFYTPFMVLLQQKVETDFQGRVFGVFSMISSSMMPMAMLLFGPLSDVVSIESMLLVTGILLLVEGMFMARSKVLLEAGKPR</sequence>
<evidence type="ECO:0000256" key="5">
    <source>
        <dbReference type="ARBA" id="ARBA00022989"/>
    </source>
</evidence>
<feature type="transmembrane region" description="Helical" evidence="7">
    <location>
        <begin position="77"/>
        <end position="100"/>
    </location>
</feature>
<keyword evidence="4 7" id="KW-0812">Transmembrane</keyword>
<dbReference type="Proteomes" id="UP000663499">
    <property type="component" value="Chromosome"/>
</dbReference>
<dbReference type="InterPro" id="IPR036259">
    <property type="entry name" value="MFS_trans_sf"/>
</dbReference>
<evidence type="ECO:0000256" key="3">
    <source>
        <dbReference type="ARBA" id="ARBA00022475"/>
    </source>
</evidence>
<dbReference type="GO" id="GO:0022857">
    <property type="term" value="F:transmembrane transporter activity"/>
    <property type="evidence" value="ECO:0007669"/>
    <property type="project" value="InterPro"/>
</dbReference>
<feature type="transmembrane region" description="Helical" evidence="7">
    <location>
        <begin position="51"/>
        <end position="71"/>
    </location>
</feature>
<dbReference type="GO" id="GO:0005886">
    <property type="term" value="C:plasma membrane"/>
    <property type="evidence" value="ECO:0007669"/>
    <property type="project" value="UniProtKB-SubCell"/>
</dbReference>
<dbReference type="PANTHER" id="PTHR43266:SF10">
    <property type="entry name" value="BACILYSIN EXPORTER BACE-RELATED"/>
    <property type="match status" value="1"/>
</dbReference>
<reference evidence="9" key="1">
    <citation type="submission" date="2021-03" db="EMBL/GenBank/DDBJ databases">
        <title>Alkalibacter marinus sp. nov., isolated from tidal flat sediment.</title>
        <authorList>
            <person name="Namirimu T."/>
            <person name="Yang J.-A."/>
            <person name="Yang S.-H."/>
            <person name="Kim Y.-J."/>
            <person name="Kwon K.K."/>
        </authorList>
    </citation>
    <scope>NUCLEOTIDE SEQUENCE</scope>
    <source>
        <strain evidence="9">ES005</strain>
    </source>
</reference>
<evidence type="ECO:0000259" key="8">
    <source>
        <dbReference type="PROSITE" id="PS50850"/>
    </source>
</evidence>
<dbReference type="KEGG" id="alka:J0B03_08600"/>
<evidence type="ECO:0000256" key="6">
    <source>
        <dbReference type="ARBA" id="ARBA00023136"/>
    </source>
</evidence>
<dbReference type="InterPro" id="IPR011701">
    <property type="entry name" value="MFS"/>
</dbReference>
<keyword evidence="2" id="KW-0813">Transport</keyword>
<feature type="transmembrane region" description="Helical" evidence="7">
    <location>
        <begin position="321"/>
        <end position="340"/>
    </location>
</feature>
<feature type="transmembrane region" description="Helical" evidence="7">
    <location>
        <begin position="20"/>
        <end position="39"/>
    </location>
</feature>
<keyword evidence="10" id="KW-1185">Reference proteome</keyword>
<dbReference type="PROSITE" id="PS50850">
    <property type="entry name" value="MFS"/>
    <property type="match status" value="2"/>
</dbReference>
<feature type="transmembrane region" description="Helical" evidence="7">
    <location>
        <begin position="346"/>
        <end position="368"/>
    </location>
</feature>
<dbReference type="CDD" id="cd06173">
    <property type="entry name" value="MFS_MefA_like"/>
    <property type="match status" value="1"/>
</dbReference>
<evidence type="ECO:0000313" key="9">
    <source>
        <dbReference type="EMBL" id="QSX09702.1"/>
    </source>
</evidence>
<keyword evidence="6 7" id="KW-0472">Membrane</keyword>
<feature type="transmembrane region" description="Helical" evidence="7">
    <location>
        <begin position="264"/>
        <end position="281"/>
    </location>
</feature>
<name>A0A974XGZ4_9FIRM</name>
<feature type="transmembrane region" description="Helical" evidence="7">
    <location>
        <begin position="230"/>
        <end position="252"/>
    </location>
</feature>
<evidence type="ECO:0000256" key="7">
    <source>
        <dbReference type="SAM" id="Phobius"/>
    </source>
</evidence>
<dbReference type="EMBL" id="CP071444">
    <property type="protein sequence ID" value="QSX09702.1"/>
    <property type="molecule type" value="Genomic_DNA"/>
</dbReference>
<feature type="transmembrane region" description="Helical" evidence="7">
    <location>
        <begin position="287"/>
        <end position="309"/>
    </location>
</feature>
<dbReference type="Gene3D" id="1.20.1250.20">
    <property type="entry name" value="MFS general substrate transporter like domains"/>
    <property type="match status" value="1"/>
</dbReference>
<dbReference type="AlphaFoldDB" id="A0A974XGZ4"/>
<dbReference type="InterPro" id="IPR020846">
    <property type="entry name" value="MFS_dom"/>
</dbReference>
<proteinExistence type="predicted"/>
<dbReference type="PANTHER" id="PTHR43266">
    <property type="entry name" value="MACROLIDE-EFFLUX PROTEIN"/>
    <property type="match status" value="1"/>
</dbReference>
<evidence type="ECO:0000256" key="2">
    <source>
        <dbReference type="ARBA" id="ARBA00022448"/>
    </source>
</evidence>